<reference evidence="2" key="2">
    <citation type="submission" date="2023-05" db="EMBL/GenBank/DDBJ databases">
        <authorList>
            <consortium name="Lawrence Berkeley National Laboratory"/>
            <person name="Steindorff A."/>
            <person name="Hensen N."/>
            <person name="Bonometti L."/>
            <person name="Westerberg I."/>
            <person name="Brannstrom I.O."/>
            <person name="Guillou S."/>
            <person name="Cros-Aarteil S."/>
            <person name="Calhoun S."/>
            <person name="Haridas S."/>
            <person name="Kuo A."/>
            <person name="Mondo S."/>
            <person name="Pangilinan J."/>
            <person name="Riley R."/>
            <person name="Labutti K."/>
            <person name="Andreopoulos B."/>
            <person name="Lipzen A."/>
            <person name="Chen C."/>
            <person name="Yanf M."/>
            <person name="Daum C."/>
            <person name="Ng V."/>
            <person name="Clum A."/>
            <person name="Ohm R."/>
            <person name="Martin F."/>
            <person name="Silar P."/>
            <person name="Natvig D."/>
            <person name="Lalanne C."/>
            <person name="Gautier V."/>
            <person name="Ament-Velasquez S.L."/>
            <person name="Kruys A."/>
            <person name="Hutchinson M.I."/>
            <person name="Powell A.J."/>
            <person name="Barry K."/>
            <person name="Miller A.N."/>
            <person name="Grigoriev I.V."/>
            <person name="Debuchy R."/>
            <person name="Gladieux P."/>
            <person name="Thoren M.H."/>
            <person name="Johannesson H."/>
        </authorList>
    </citation>
    <scope>NUCLEOTIDE SEQUENCE</scope>
    <source>
        <strain evidence="2">CBS 731.68</strain>
    </source>
</reference>
<evidence type="ECO:0000259" key="1">
    <source>
        <dbReference type="Pfam" id="PF06985"/>
    </source>
</evidence>
<dbReference type="EMBL" id="MU853239">
    <property type="protein sequence ID" value="KAK4120389.1"/>
    <property type="molecule type" value="Genomic_DNA"/>
</dbReference>
<dbReference type="InterPro" id="IPR052895">
    <property type="entry name" value="HetReg/Transcr_Mod"/>
</dbReference>
<dbReference type="PANTHER" id="PTHR24148:SF64">
    <property type="entry name" value="HETEROKARYON INCOMPATIBILITY DOMAIN-CONTAINING PROTEIN"/>
    <property type="match status" value="1"/>
</dbReference>
<dbReference type="Proteomes" id="UP001302602">
    <property type="component" value="Unassembled WGS sequence"/>
</dbReference>
<proteinExistence type="predicted"/>
<sequence length="214" mass="23823">MDKISDAFPYETFSEHDSIRLLVLEPAETPEAKLHGHVILINIRKREADIYTEYIADDPSPGGSIVLHGKPFALTASLDAALRGVRNASIACRVWADALCFNQANIAERNRQVRLMGSIYSLADHTVIYLGPLTPDAEWVLRNADENAGYWPSLPGQEREEDEGLSLSRLRDILDRPWGLPAPGSYRSWCWPATRWCSVAVCPRAGLDSTSFSL</sequence>
<feature type="domain" description="Heterokaryon incompatibility" evidence="1">
    <location>
        <begin position="63"/>
        <end position="178"/>
    </location>
</feature>
<reference evidence="2" key="1">
    <citation type="journal article" date="2023" name="Mol. Phylogenet. Evol.">
        <title>Genome-scale phylogeny and comparative genomics of the fungal order Sordariales.</title>
        <authorList>
            <person name="Hensen N."/>
            <person name="Bonometti L."/>
            <person name="Westerberg I."/>
            <person name="Brannstrom I.O."/>
            <person name="Guillou S."/>
            <person name="Cros-Aarteil S."/>
            <person name="Calhoun S."/>
            <person name="Haridas S."/>
            <person name="Kuo A."/>
            <person name="Mondo S."/>
            <person name="Pangilinan J."/>
            <person name="Riley R."/>
            <person name="LaButti K."/>
            <person name="Andreopoulos B."/>
            <person name="Lipzen A."/>
            <person name="Chen C."/>
            <person name="Yan M."/>
            <person name="Daum C."/>
            <person name="Ng V."/>
            <person name="Clum A."/>
            <person name="Steindorff A."/>
            <person name="Ohm R.A."/>
            <person name="Martin F."/>
            <person name="Silar P."/>
            <person name="Natvig D.O."/>
            <person name="Lalanne C."/>
            <person name="Gautier V."/>
            <person name="Ament-Velasquez S.L."/>
            <person name="Kruys A."/>
            <person name="Hutchinson M.I."/>
            <person name="Powell A.J."/>
            <person name="Barry K."/>
            <person name="Miller A.N."/>
            <person name="Grigoriev I.V."/>
            <person name="Debuchy R."/>
            <person name="Gladieux P."/>
            <person name="Hiltunen Thoren M."/>
            <person name="Johannesson H."/>
        </authorList>
    </citation>
    <scope>NUCLEOTIDE SEQUENCE</scope>
    <source>
        <strain evidence="2">CBS 731.68</strain>
    </source>
</reference>
<organism evidence="2 3">
    <name type="scientific">Parathielavia appendiculata</name>
    <dbReference type="NCBI Taxonomy" id="2587402"/>
    <lineage>
        <taxon>Eukaryota</taxon>
        <taxon>Fungi</taxon>
        <taxon>Dikarya</taxon>
        <taxon>Ascomycota</taxon>
        <taxon>Pezizomycotina</taxon>
        <taxon>Sordariomycetes</taxon>
        <taxon>Sordariomycetidae</taxon>
        <taxon>Sordariales</taxon>
        <taxon>Chaetomiaceae</taxon>
        <taxon>Parathielavia</taxon>
    </lineage>
</organism>
<dbReference type="PANTHER" id="PTHR24148">
    <property type="entry name" value="ANKYRIN REPEAT DOMAIN-CONTAINING PROTEIN 39 HOMOLOG-RELATED"/>
    <property type="match status" value="1"/>
</dbReference>
<evidence type="ECO:0000313" key="2">
    <source>
        <dbReference type="EMBL" id="KAK4120389.1"/>
    </source>
</evidence>
<keyword evidence="3" id="KW-1185">Reference proteome</keyword>
<dbReference type="GeneID" id="87827515"/>
<dbReference type="AlphaFoldDB" id="A0AAN6TTX5"/>
<dbReference type="RefSeq" id="XP_062644160.1">
    <property type="nucleotide sequence ID" value="XM_062790746.1"/>
</dbReference>
<comment type="caution">
    <text evidence="2">The sequence shown here is derived from an EMBL/GenBank/DDBJ whole genome shotgun (WGS) entry which is preliminary data.</text>
</comment>
<name>A0AAN6TTX5_9PEZI</name>
<gene>
    <name evidence="2" type="ORF">N657DRAFT_625325</name>
</gene>
<accession>A0AAN6TTX5</accession>
<dbReference type="Pfam" id="PF06985">
    <property type="entry name" value="HET"/>
    <property type="match status" value="1"/>
</dbReference>
<protein>
    <recommendedName>
        <fullName evidence="1">Heterokaryon incompatibility domain-containing protein</fullName>
    </recommendedName>
</protein>
<evidence type="ECO:0000313" key="3">
    <source>
        <dbReference type="Proteomes" id="UP001302602"/>
    </source>
</evidence>
<dbReference type="InterPro" id="IPR010730">
    <property type="entry name" value="HET"/>
</dbReference>